<keyword evidence="1" id="KW-0732">Signal</keyword>
<dbReference type="InterPro" id="IPR029058">
    <property type="entry name" value="AB_hydrolase_fold"/>
</dbReference>
<evidence type="ECO:0000313" key="3">
    <source>
        <dbReference type="Proteomes" id="UP000199527"/>
    </source>
</evidence>
<sequence>MKLPLTTLWLLLWTAVAVAQPSVIIDPERGRPIPIEVHLPGKPPQCQVHSPCSVALVSAGYGVSHQDYQFLVQPLVKMNYLVITVGHELASDPPLAVTGNLYQQRQENWIRGAATLDFLRRSLKPNYQGFDFDRLLLVGHSNGGDLSTWLANHQGHYVRQLITLDHRRVPLPRDPDIAVLSIRAGDFAADEGVLPAAHELPSSHDIVVATLAQARHNDMTDRGPPWLKQAITTHIGRFLQPSKRTAGVG</sequence>
<reference evidence="3" key="1">
    <citation type="submission" date="2016-10" db="EMBL/GenBank/DDBJ databases">
        <authorList>
            <person name="Varghese N."/>
            <person name="Submissions S."/>
        </authorList>
    </citation>
    <scope>NUCLEOTIDE SEQUENCE [LARGE SCALE GENOMIC DNA]</scope>
    <source>
        <strain evidence="3">DSM 23317</strain>
    </source>
</reference>
<dbReference type="AlphaFoldDB" id="A0A1G8X6G1"/>
<evidence type="ECO:0000256" key="1">
    <source>
        <dbReference type="SAM" id="SignalP"/>
    </source>
</evidence>
<dbReference type="OrthoDB" id="9814760at2"/>
<dbReference type="SUPFAM" id="SSF53474">
    <property type="entry name" value="alpha/beta-Hydrolases"/>
    <property type="match status" value="1"/>
</dbReference>
<gene>
    <name evidence="2" type="ORF">SAMN04488540_11496</name>
</gene>
<keyword evidence="3" id="KW-1185">Reference proteome</keyword>
<proteinExistence type="predicted"/>
<name>A0A1G8X6G1_9GAMM</name>
<organism evidence="2 3">
    <name type="scientific">Ferrimonas sediminum</name>
    <dbReference type="NCBI Taxonomy" id="718193"/>
    <lineage>
        <taxon>Bacteria</taxon>
        <taxon>Pseudomonadati</taxon>
        <taxon>Pseudomonadota</taxon>
        <taxon>Gammaproteobacteria</taxon>
        <taxon>Alteromonadales</taxon>
        <taxon>Ferrimonadaceae</taxon>
        <taxon>Ferrimonas</taxon>
    </lineage>
</organism>
<protein>
    <recommendedName>
        <fullName evidence="4">Alpha/beta hydrolase family protein</fullName>
    </recommendedName>
</protein>
<evidence type="ECO:0000313" key="2">
    <source>
        <dbReference type="EMBL" id="SDJ85977.1"/>
    </source>
</evidence>
<dbReference type="Gene3D" id="3.40.50.1820">
    <property type="entry name" value="alpha/beta hydrolase"/>
    <property type="match status" value="1"/>
</dbReference>
<feature type="chain" id="PRO_5011770230" description="Alpha/beta hydrolase family protein" evidence="1">
    <location>
        <begin position="20"/>
        <end position="249"/>
    </location>
</feature>
<accession>A0A1G8X6G1</accession>
<evidence type="ECO:0008006" key="4">
    <source>
        <dbReference type="Google" id="ProtNLM"/>
    </source>
</evidence>
<dbReference type="EMBL" id="FNEM01000014">
    <property type="protein sequence ID" value="SDJ85977.1"/>
    <property type="molecule type" value="Genomic_DNA"/>
</dbReference>
<dbReference type="Proteomes" id="UP000199527">
    <property type="component" value="Unassembled WGS sequence"/>
</dbReference>
<dbReference type="RefSeq" id="WP_090366839.1">
    <property type="nucleotide sequence ID" value="NZ_FNEM01000014.1"/>
</dbReference>
<feature type="signal peptide" evidence="1">
    <location>
        <begin position="1"/>
        <end position="19"/>
    </location>
</feature>